<dbReference type="PANTHER" id="PTHR30346:SF0">
    <property type="entry name" value="HCA OPERON TRANSCRIPTIONAL ACTIVATOR HCAR"/>
    <property type="match status" value="1"/>
</dbReference>
<dbReference type="GO" id="GO:0003677">
    <property type="term" value="F:DNA binding"/>
    <property type="evidence" value="ECO:0007669"/>
    <property type="project" value="UniProtKB-KW"/>
</dbReference>
<dbReference type="InterPro" id="IPR005119">
    <property type="entry name" value="LysR_subst-bd"/>
</dbReference>
<evidence type="ECO:0000256" key="1">
    <source>
        <dbReference type="ARBA" id="ARBA00009437"/>
    </source>
</evidence>
<dbReference type="Proteomes" id="UP000291838">
    <property type="component" value="Unassembled WGS sequence"/>
</dbReference>
<dbReference type="RefSeq" id="WP_129473644.1">
    <property type="nucleotide sequence ID" value="NZ_SDWS01000001.1"/>
</dbReference>
<dbReference type="AlphaFoldDB" id="A0A4Q2S5S9"/>
<evidence type="ECO:0000256" key="4">
    <source>
        <dbReference type="ARBA" id="ARBA00023163"/>
    </source>
</evidence>
<dbReference type="PANTHER" id="PTHR30346">
    <property type="entry name" value="TRANSCRIPTIONAL DUAL REGULATOR HCAR-RELATED"/>
    <property type="match status" value="1"/>
</dbReference>
<dbReference type="SUPFAM" id="SSF53850">
    <property type="entry name" value="Periplasmic binding protein-like II"/>
    <property type="match status" value="1"/>
</dbReference>
<keyword evidence="3" id="KW-0238">DNA-binding</keyword>
<dbReference type="GO" id="GO:0032993">
    <property type="term" value="C:protein-DNA complex"/>
    <property type="evidence" value="ECO:0007669"/>
    <property type="project" value="TreeGrafter"/>
</dbReference>
<organism evidence="6 7">
    <name type="scientific">Nocardioides glacieisoli</name>
    <dbReference type="NCBI Taxonomy" id="1168730"/>
    <lineage>
        <taxon>Bacteria</taxon>
        <taxon>Bacillati</taxon>
        <taxon>Actinomycetota</taxon>
        <taxon>Actinomycetes</taxon>
        <taxon>Propionibacteriales</taxon>
        <taxon>Nocardioidaceae</taxon>
        <taxon>Nocardioides</taxon>
    </lineage>
</organism>
<keyword evidence="7" id="KW-1185">Reference proteome</keyword>
<reference evidence="6 7" key="1">
    <citation type="submission" date="2019-01" db="EMBL/GenBank/DDBJ databases">
        <title>Novel species of Nocardioides.</title>
        <authorList>
            <person name="Liu Q."/>
            <person name="Xin Y.-H."/>
        </authorList>
    </citation>
    <scope>NUCLEOTIDE SEQUENCE [LARGE SCALE GENOMIC DNA]</scope>
    <source>
        <strain evidence="6 7">HLT3-15</strain>
    </source>
</reference>
<protein>
    <submittedName>
        <fullName evidence="6">LysR family transcriptional regulator</fullName>
    </submittedName>
</protein>
<comment type="caution">
    <text evidence="6">The sequence shown here is derived from an EMBL/GenBank/DDBJ whole genome shotgun (WGS) entry which is preliminary data.</text>
</comment>
<dbReference type="GO" id="GO:0003700">
    <property type="term" value="F:DNA-binding transcription factor activity"/>
    <property type="evidence" value="ECO:0007669"/>
    <property type="project" value="TreeGrafter"/>
</dbReference>
<dbReference type="Pfam" id="PF03466">
    <property type="entry name" value="LysR_substrate"/>
    <property type="match status" value="1"/>
</dbReference>
<evidence type="ECO:0000256" key="3">
    <source>
        <dbReference type="ARBA" id="ARBA00023125"/>
    </source>
</evidence>
<accession>A0A4Q2S5S9</accession>
<keyword evidence="4" id="KW-0804">Transcription</keyword>
<sequence>MIAPLRVGFVTGATPDKWARSWRAGRRESLHLVPVTEADQLDGVRDGSLDMAIVRLPVDRDGLHCVRLYDEVQVAVASREHLLAAADEEVTTADLVDEQLVRPHSSGWRPTAEQLEWPPMSEQDAIETVAAGTGVVILPMSVARLHQRKDVVRRVVSDLDPTTIALVWRTERDDDVTQAFVGVTKGRTPNTSR</sequence>
<dbReference type="CDD" id="cd08414">
    <property type="entry name" value="PBP2_LTTR_aromatics_like"/>
    <property type="match status" value="1"/>
</dbReference>
<keyword evidence="2" id="KW-0805">Transcription regulation</keyword>
<name>A0A4Q2S5S9_9ACTN</name>
<feature type="domain" description="LysR substrate-binding" evidence="5">
    <location>
        <begin position="30"/>
        <end position="183"/>
    </location>
</feature>
<evidence type="ECO:0000256" key="2">
    <source>
        <dbReference type="ARBA" id="ARBA00023015"/>
    </source>
</evidence>
<evidence type="ECO:0000313" key="7">
    <source>
        <dbReference type="Proteomes" id="UP000291838"/>
    </source>
</evidence>
<gene>
    <name evidence="6" type="ORF">EUA06_03810</name>
</gene>
<dbReference type="OrthoDB" id="3388207at2"/>
<evidence type="ECO:0000259" key="5">
    <source>
        <dbReference type="Pfam" id="PF03466"/>
    </source>
</evidence>
<dbReference type="Gene3D" id="3.40.190.10">
    <property type="entry name" value="Periplasmic binding protein-like II"/>
    <property type="match status" value="4"/>
</dbReference>
<evidence type="ECO:0000313" key="6">
    <source>
        <dbReference type="EMBL" id="RYB96696.1"/>
    </source>
</evidence>
<comment type="similarity">
    <text evidence="1">Belongs to the LysR transcriptional regulatory family.</text>
</comment>
<proteinExistence type="inferred from homology"/>
<dbReference type="EMBL" id="SDWS01000001">
    <property type="protein sequence ID" value="RYB96696.1"/>
    <property type="molecule type" value="Genomic_DNA"/>
</dbReference>